<evidence type="ECO:0000313" key="2">
    <source>
        <dbReference type="EMBL" id="CAI9925038.1"/>
    </source>
</evidence>
<reference evidence="2" key="1">
    <citation type="submission" date="2023-06" db="EMBL/GenBank/DDBJ databases">
        <authorList>
            <person name="Kurt Z."/>
        </authorList>
    </citation>
    <scope>NUCLEOTIDE SEQUENCE</scope>
</reference>
<dbReference type="AlphaFoldDB" id="A0AA86NTF8"/>
<feature type="coiled-coil region" evidence="1">
    <location>
        <begin position="133"/>
        <end position="209"/>
    </location>
</feature>
<dbReference type="EMBL" id="CAXDID020000533">
    <property type="protein sequence ID" value="CAL6100688.1"/>
    <property type="molecule type" value="Genomic_DNA"/>
</dbReference>
<accession>A0AA86NTF8</accession>
<feature type="coiled-coil region" evidence="1">
    <location>
        <begin position="66"/>
        <end position="93"/>
    </location>
</feature>
<comment type="caution">
    <text evidence="2">The sequence shown here is derived from an EMBL/GenBank/DDBJ whole genome shotgun (WGS) entry which is preliminary data.</text>
</comment>
<dbReference type="EMBL" id="CATOUU010000334">
    <property type="protein sequence ID" value="CAI9925038.1"/>
    <property type="molecule type" value="Genomic_DNA"/>
</dbReference>
<protein>
    <submittedName>
        <fullName evidence="2">Uncharacterized protein</fullName>
    </submittedName>
</protein>
<sequence>MSDDLSLSSYLRQNKQQFTFCVSEQDVPACADVLKMDLQQLLNIDKFDINDSVLVSNVLNGLIQKLKSSSTQFQAQEDNISKLRQNFQIKQQQIESQQVSYEGEIDRLVSQMKQLQLSESQTQQKFQRIYSDYQQLQTQNQDYVRKLDIAEKTRRKFVMENDDLQAKLQNALKAKPENINIQRHQVPDIKILENAIKELYKDIYRAELQKTKNFDENIALLAEAISHVQKTYNEDMESTTKQIAFLNKRINDMEQRNKTK</sequence>
<keyword evidence="1" id="KW-0175">Coiled coil</keyword>
<evidence type="ECO:0000256" key="1">
    <source>
        <dbReference type="SAM" id="Coils"/>
    </source>
</evidence>
<reference evidence="3 4" key="2">
    <citation type="submission" date="2024-07" db="EMBL/GenBank/DDBJ databases">
        <authorList>
            <person name="Akdeniz Z."/>
        </authorList>
    </citation>
    <scope>NUCLEOTIDE SEQUENCE [LARGE SCALE GENOMIC DNA]</scope>
</reference>
<proteinExistence type="predicted"/>
<evidence type="ECO:0000313" key="3">
    <source>
        <dbReference type="EMBL" id="CAL6100688.1"/>
    </source>
</evidence>
<dbReference type="SUPFAM" id="SSF57997">
    <property type="entry name" value="Tropomyosin"/>
    <property type="match status" value="1"/>
</dbReference>
<name>A0AA86NTF8_9EUKA</name>
<dbReference type="Proteomes" id="UP001642409">
    <property type="component" value="Unassembled WGS sequence"/>
</dbReference>
<organism evidence="2">
    <name type="scientific">Hexamita inflata</name>
    <dbReference type="NCBI Taxonomy" id="28002"/>
    <lineage>
        <taxon>Eukaryota</taxon>
        <taxon>Metamonada</taxon>
        <taxon>Diplomonadida</taxon>
        <taxon>Hexamitidae</taxon>
        <taxon>Hexamitinae</taxon>
        <taxon>Hexamita</taxon>
    </lineage>
</organism>
<gene>
    <name evidence="2" type="ORF">HINF_LOCUS12683</name>
    <name evidence="3" type="ORF">HINF_LOCUS70675</name>
</gene>
<evidence type="ECO:0000313" key="4">
    <source>
        <dbReference type="Proteomes" id="UP001642409"/>
    </source>
</evidence>
<keyword evidence="4" id="KW-1185">Reference proteome</keyword>